<dbReference type="Pfam" id="PF08521">
    <property type="entry name" value="2CSK_N"/>
    <property type="match status" value="1"/>
</dbReference>
<evidence type="ECO:0000256" key="7">
    <source>
        <dbReference type="ARBA" id="ARBA00022777"/>
    </source>
</evidence>
<evidence type="ECO:0000256" key="4">
    <source>
        <dbReference type="ARBA" id="ARBA00022553"/>
    </source>
</evidence>
<evidence type="ECO:0000256" key="3">
    <source>
        <dbReference type="ARBA" id="ARBA00012438"/>
    </source>
</evidence>
<dbReference type="SMART" id="SM00388">
    <property type="entry name" value="HisKA"/>
    <property type="match status" value="1"/>
</dbReference>
<evidence type="ECO:0000256" key="8">
    <source>
        <dbReference type="ARBA" id="ARBA00022989"/>
    </source>
</evidence>
<dbReference type="InterPro" id="IPR004358">
    <property type="entry name" value="Sig_transdc_His_kin-like_C"/>
</dbReference>
<keyword evidence="8 11" id="KW-1133">Transmembrane helix</keyword>
<feature type="domain" description="Histidine kinase" evidence="12">
    <location>
        <begin position="244"/>
        <end position="458"/>
    </location>
</feature>
<proteinExistence type="predicted"/>
<dbReference type="EMBL" id="CP102774">
    <property type="protein sequence ID" value="UZF87156.1"/>
    <property type="molecule type" value="Genomic_DNA"/>
</dbReference>
<evidence type="ECO:0000256" key="6">
    <source>
        <dbReference type="ARBA" id="ARBA00022692"/>
    </source>
</evidence>
<dbReference type="PANTHER" id="PTHR45436">
    <property type="entry name" value="SENSOR HISTIDINE KINASE YKOH"/>
    <property type="match status" value="1"/>
</dbReference>
<sequence>MSRSLRAELLAWLLLPLAAVVAFNGWTLRRDATRTADLITDRTLLASARVIAEQVKESDGRIESLIPPSALEMFASPDREKVIYRVLSPSGELIAGFPDVVEPPKPPQGLEPAYYEGQFRTEPVRAVALAQPVISKLEGGNALVIVATTLHGRDRLVGEIWQNSLRDQLVLVGIAALLALLGLRRGLAPLLRLRDELRNRDPESLAALDRSHVQGEIRPVIDALNHALERVRVYILLQRRFVADASHQLRTPLAVLKTQIAMARRDDDPRLRQEALSAIEGGIDNMGRLVNQLLTLARAEPGGAALRKEPLDFGVIARDVLEGLGPIAFDREIDLSFEAPDAPLPIHGHITLLRELVSNLVENALRHIPEGGSVAVRLAASDGGIMLVVEDNGSGIPEADRERVFERFHRLAPSTVEGTGLGLAIVKEIVAAHDGTIALMETQPPPGLRVEVRLPAATGETPPA</sequence>
<comment type="subcellular location">
    <subcellularLocation>
        <location evidence="2">Membrane</location>
    </subcellularLocation>
</comment>
<feature type="domain" description="HAMP" evidence="13">
    <location>
        <begin position="184"/>
        <end position="236"/>
    </location>
</feature>
<keyword evidence="5" id="KW-0808">Transferase</keyword>
<dbReference type="Pfam" id="PF00512">
    <property type="entry name" value="HisKA"/>
    <property type="match status" value="1"/>
</dbReference>
<evidence type="ECO:0000256" key="5">
    <source>
        <dbReference type="ARBA" id="ARBA00022679"/>
    </source>
</evidence>
<dbReference type="Gene3D" id="1.10.287.130">
    <property type="match status" value="1"/>
</dbReference>
<name>A0A9E7ZU40_9HYPH</name>
<evidence type="ECO:0000256" key="10">
    <source>
        <dbReference type="ARBA" id="ARBA00023136"/>
    </source>
</evidence>
<dbReference type="SUPFAM" id="SSF47384">
    <property type="entry name" value="Homodimeric domain of signal transducing histidine kinase"/>
    <property type="match status" value="1"/>
</dbReference>
<dbReference type="InterPro" id="IPR003594">
    <property type="entry name" value="HATPase_dom"/>
</dbReference>
<dbReference type="PRINTS" id="PR00344">
    <property type="entry name" value="BCTRLSENSOR"/>
</dbReference>
<dbReference type="InterPro" id="IPR003661">
    <property type="entry name" value="HisK_dim/P_dom"/>
</dbReference>
<keyword evidence="4" id="KW-0597">Phosphoprotein</keyword>
<keyword evidence="10 11" id="KW-0472">Membrane</keyword>
<dbReference type="PROSITE" id="PS50885">
    <property type="entry name" value="HAMP"/>
    <property type="match status" value="1"/>
</dbReference>
<dbReference type="InterPro" id="IPR003660">
    <property type="entry name" value="HAMP_dom"/>
</dbReference>
<reference evidence="14" key="1">
    <citation type="submission" date="2022-08" db="EMBL/GenBank/DDBJ databases">
        <title>Complete Genome Sequences of 2 Bosea sp. soil isolates.</title>
        <authorList>
            <person name="Alvarez Arevalo M."/>
            <person name="Sterndorff E.B."/>
            <person name="Faurdal D."/>
            <person name="Joergensen T.S."/>
            <person name="Weber T."/>
        </authorList>
    </citation>
    <scope>NUCLEOTIDE SEQUENCE</scope>
    <source>
        <strain evidence="14">NBC_00436</strain>
    </source>
</reference>
<evidence type="ECO:0000259" key="13">
    <source>
        <dbReference type="PROSITE" id="PS50885"/>
    </source>
</evidence>
<dbReference type="InterPro" id="IPR005467">
    <property type="entry name" value="His_kinase_dom"/>
</dbReference>
<dbReference type="CDD" id="cd00075">
    <property type="entry name" value="HATPase"/>
    <property type="match status" value="1"/>
</dbReference>
<dbReference type="GO" id="GO:0005886">
    <property type="term" value="C:plasma membrane"/>
    <property type="evidence" value="ECO:0007669"/>
    <property type="project" value="TreeGrafter"/>
</dbReference>
<dbReference type="PROSITE" id="PS50109">
    <property type="entry name" value="HIS_KIN"/>
    <property type="match status" value="1"/>
</dbReference>
<evidence type="ECO:0000313" key="14">
    <source>
        <dbReference type="EMBL" id="UZF87156.1"/>
    </source>
</evidence>
<dbReference type="AlphaFoldDB" id="A0A9E7ZU40"/>
<keyword evidence="6 11" id="KW-0812">Transmembrane</keyword>
<evidence type="ECO:0000256" key="2">
    <source>
        <dbReference type="ARBA" id="ARBA00004370"/>
    </source>
</evidence>
<dbReference type="InterPro" id="IPR050428">
    <property type="entry name" value="TCS_sensor_his_kinase"/>
</dbReference>
<comment type="catalytic activity">
    <reaction evidence="1">
        <text>ATP + protein L-histidine = ADP + protein N-phospho-L-histidine.</text>
        <dbReference type="EC" id="2.7.13.3"/>
    </reaction>
</comment>
<evidence type="ECO:0000256" key="9">
    <source>
        <dbReference type="ARBA" id="ARBA00023012"/>
    </source>
</evidence>
<dbReference type="SUPFAM" id="SSF55874">
    <property type="entry name" value="ATPase domain of HSP90 chaperone/DNA topoisomerase II/histidine kinase"/>
    <property type="match status" value="1"/>
</dbReference>
<dbReference type="InterPro" id="IPR036097">
    <property type="entry name" value="HisK_dim/P_sf"/>
</dbReference>
<evidence type="ECO:0000256" key="1">
    <source>
        <dbReference type="ARBA" id="ARBA00000085"/>
    </source>
</evidence>
<organism evidence="14">
    <name type="scientific">Bosea sp. NBC_00436</name>
    <dbReference type="NCBI Taxonomy" id="2969620"/>
    <lineage>
        <taxon>Bacteria</taxon>
        <taxon>Pseudomonadati</taxon>
        <taxon>Pseudomonadota</taxon>
        <taxon>Alphaproteobacteria</taxon>
        <taxon>Hyphomicrobiales</taxon>
        <taxon>Boseaceae</taxon>
        <taxon>Bosea</taxon>
    </lineage>
</organism>
<keyword evidence="7 14" id="KW-0418">Kinase</keyword>
<dbReference type="EC" id="2.7.13.3" evidence="3"/>
<dbReference type="InterPro" id="IPR013727">
    <property type="entry name" value="2CSK_N"/>
</dbReference>
<dbReference type="GO" id="GO:0000155">
    <property type="term" value="F:phosphorelay sensor kinase activity"/>
    <property type="evidence" value="ECO:0007669"/>
    <property type="project" value="InterPro"/>
</dbReference>
<dbReference type="InterPro" id="IPR036890">
    <property type="entry name" value="HATPase_C_sf"/>
</dbReference>
<evidence type="ECO:0000259" key="12">
    <source>
        <dbReference type="PROSITE" id="PS50109"/>
    </source>
</evidence>
<feature type="transmembrane region" description="Helical" evidence="11">
    <location>
        <begin position="169"/>
        <end position="187"/>
    </location>
</feature>
<dbReference type="Gene3D" id="3.30.565.10">
    <property type="entry name" value="Histidine kinase-like ATPase, C-terminal domain"/>
    <property type="match status" value="1"/>
</dbReference>
<protein>
    <recommendedName>
        <fullName evidence="3">histidine kinase</fullName>
        <ecNumber evidence="3">2.7.13.3</ecNumber>
    </recommendedName>
</protein>
<keyword evidence="9" id="KW-0902">Two-component regulatory system</keyword>
<dbReference type="CDD" id="cd00082">
    <property type="entry name" value="HisKA"/>
    <property type="match status" value="1"/>
</dbReference>
<dbReference type="Pfam" id="PF02518">
    <property type="entry name" value="HATPase_c"/>
    <property type="match status" value="1"/>
</dbReference>
<gene>
    <name evidence="14" type="ORF">NWE54_25980</name>
</gene>
<evidence type="ECO:0000256" key="11">
    <source>
        <dbReference type="SAM" id="Phobius"/>
    </source>
</evidence>
<accession>A0A9E7ZU40</accession>
<dbReference type="PANTHER" id="PTHR45436:SF1">
    <property type="entry name" value="SENSOR PROTEIN QSEC"/>
    <property type="match status" value="1"/>
</dbReference>
<dbReference type="SMART" id="SM00387">
    <property type="entry name" value="HATPase_c"/>
    <property type="match status" value="1"/>
</dbReference>